<dbReference type="InterPro" id="IPR010998">
    <property type="entry name" value="Integrase_recombinase_N"/>
</dbReference>
<comment type="similarity">
    <text evidence="1">Belongs to the 'phage' integrase family.</text>
</comment>
<dbReference type="SUPFAM" id="SSF56349">
    <property type="entry name" value="DNA breaking-rejoining enzymes"/>
    <property type="match status" value="1"/>
</dbReference>
<keyword evidence="4" id="KW-0233">DNA recombination</keyword>
<dbReference type="Proteomes" id="UP001240697">
    <property type="component" value="Chromosome"/>
</dbReference>
<dbReference type="EMBL" id="CP125947">
    <property type="protein sequence ID" value="WHS63747.1"/>
    <property type="molecule type" value="Genomic_DNA"/>
</dbReference>
<proteinExistence type="inferred from homology"/>
<feature type="domain" description="Tyr recombinase" evidence="5">
    <location>
        <begin position="171"/>
        <end position="355"/>
    </location>
</feature>
<keyword evidence="7" id="KW-1185">Reference proteome</keyword>
<evidence type="ECO:0000259" key="5">
    <source>
        <dbReference type="PROSITE" id="PS51898"/>
    </source>
</evidence>
<evidence type="ECO:0000256" key="2">
    <source>
        <dbReference type="ARBA" id="ARBA00022908"/>
    </source>
</evidence>
<accession>A0ABY8SKY3</accession>
<dbReference type="RefSeq" id="WP_283484904.1">
    <property type="nucleotide sequence ID" value="NZ_CP125947.1"/>
</dbReference>
<dbReference type="Pfam" id="PF00589">
    <property type="entry name" value="Phage_integrase"/>
    <property type="match status" value="1"/>
</dbReference>
<dbReference type="PROSITE" id="PS51898">
    <property type="entry name" value="TYR_RECOMBINASE"/>
    <property type="match status" value="1"/>
</dbReference>
<dbReference type="Gene3D" id="1.10.150.130">
    <property type="match status" value="1"/>
</dbReference>
<gene>
    <name evidence="6" type="ORF">QMY55_14535</name>
</gene>
<evidence type="ECO:0000313" key="6">
    <source>
        <dbReference type="EMBL" id="WHS63747.1"/>
    </source>
</evidence>
<dbReference type="PANTHER" id="PTHR30349">
    <property type="entry name" value="PHAGE INTEGRASE-RELATED"/>
    <property type="match status" value="1"/>
</dbReference>
<name>A0ABY8SKY3_9BURK</name>
<protein>
    <submittedName>
        <fullName evidence="6">Site-specific integrase</fullName>
    </submittedName>
</protein>
<dbReference type="InterPro" id="IPR011010">
    <property type="entry name" value="DNA_brk_join_enz"/>
</dbReference>
<keyword evidence="2" id="KW-0229">DNA integration</keyword>
<evidence type="ECO:0000256" key="1">
    <source>
        <dbReference type="ARBA" id="ARBA00008857"/>
    </source>
</evidence>
<evidence type="ECO:0000256" key="3">
    <source>
        <dbReference type="ARBA" id="ARBA00023125"/>
    </source>
</evidence>
<sequence length="366" mass="41509">MAAIRERKDQNGKVSYQAQVRIQGYPPQSKTFLRKTDAKQWAIQTETEIRTGMTIRKSTASKHTVREMLERYRDNVLIDKANGGKDHKTHIAWWIDELGHYALSEVTTDLVTRSMDKLKKSKTRLGKSPAPATVLRYLMALSHAFNVARKQWNWCESSPVENVQRPKVKNERTRYLTDAEREALLHACKNSPNSDLYLVVLLAISTGMRKGEIMGMRWQDIHTPPDQSFTRVHLTKTKNDKARSVLLTSPALELLEERRTKLLDSLQAKTTTGLIFPSAVNADQPVDLRRPWCSALQAAGVDGFRFHDLRHTTASYLAMNGASLLSISKVLGHQTTKMTERYSHLATSHIDEVVRSMNAKKFGAIT</sequence>
<evidence type="ECO:0000256" key="4">
    <source>
        <dbReference type="ARBA" id="ARBA00023172"/>
    </source>
</evidence>
<dbReference type="InterPro" id="IPR050090">
    <property type="entry name" value="Tyrosine_recombinase_XerCD"/>
</dbReference>
<organism evidence="6 7">
    <name type="scientific">Comamonas resistens</name>
    <dbReference type="NCBI Taxonomy" id="3046670"/>
    <lineage>
        <taxon>Bacteria</taxon>
        <taxon>Pseudomonadati</taxon>
        <taxon>Pseudomonadota</taxon>
        <taxon>Betaproteobacteria</taxon>
        <taxon>Burkholderiales</taxon>
        <taxon>Comamonadaceae</taxon>
        <taxon>Comamonas</taxon>
    </lineage>
</organism>
<reference evidence="6 7" key="1">
    <citation type="submission" date="2023-05" db="EMBL/GenBank/DDBJ databases">
        <authorList>
            <person name="Yin Y."/>
            <person name="Lu Z."/>
        </authorList>
    </citation>
    <scope>NUCLEOTIDE SEQUENCE [LARGE SCALE GENOMIC DNA]</scope>
    <source>
        <strain evidence="6 7">ZM22</strain>
    </source>
</reference>
<dbReference type="InterPro" id="IPR013762">
    <property type="entry name" value="Integrase-like_cat_sf"/>
</dbReference>
<evidence type="ECO:0000313" key="7">
    <source>
        <dbReference type="Proteomes" id="UP001240697"/>
    </source>
</evidence>
<dbReference type="CDD" id="cd00796">
    <property type="entry name" value="INT_Rci_Hp1_C"/>
    <property type="match status" value="1"/>
</dbReference>
<dbReference type="PANTHER" id="PTHR30349:SF64">
    <property type="entry name" value="PROPHAGE INTEGRASE INTD-RELATED"/>
    <property type="match status" value="1"/>
</dbReference>
<dbReference type="InterPro" id="IPR002104">
    <property type="entry name" value="Integrase_catalytic"/>
</dbReference>
<keyword evidence="3" id="KW-0238">DNA-binding</keyword>
<dbReference type="Gene3D" id="1.10.443.10">
    <property type="entry name" value="Intergrase catalytic core"/>
    <property type="match status" value="1"/>
</dbReference>